<evidence type="ECO:0000256" key="3">
    <source>
        <dbReference type="ARBA" id="ARBA00023163"/>
    </source>
</evidence>
<dbReference type="Proteomes" id="UP000297851">
    <property type="component" value="Unassembled WGS sequence"/>
</dbReference>
<dbReference type="SMART" id="SM00895">
    <property type="entry name" value="FCD"/>
    <property type="match status" value="1"/>
</dbReference>
<evidence type="ECO:0000256" key="1">
    <source>
        <dbReference type="ARBA" id="ARBA00023015"/>
    </source>
</evidence>
<keyword evidence="1" id="KW-0805">Transcription regulation</keyword>
<feature type="domain" description="HTH gntR-type" evidence="4">
    <location>
        <begin position="30"/>
        <end position="97"/>
    </location>
</feature>
<organism evidence="5 6">
    <name type="scientific">Cryobacterium sandaracinum</name>
    <dbReference type="NCBI Taxonomy" id="1259247"/>
    <lineage>
        <taxon>Bacteria</taxon>
        <taxon>Bacillati</taxon>
        <taxon>Actinomycetota</taxon>
        <taxon>Actinomycetes</taxon>
        <taxon>Micrococcales</taxon>
        <taxon>Microbacteriaceae</taxon>
        <taxon>Cryobacterium</taxon>
    </lineage>
</organism>
<dbReference type="PROSITE" id="PS50949">
    <property type="entry name" value="HTH_GNTR"/>
    <property type="match status" value="1"/>
</dbReference>
<comment type="caution">
    <text evidence="5">The sequence shown here is derived from an EMBL/GenBank/DDBJ whole genome shotgun (WGS) entry which is preliminary data.</text>
</comment>
<dbReference type="InterPro" id="IPR008920">
    <property type="entry name" value="TF_FadR/GntR_C"/>
</dbReference>
<dbReference type="Pfam" id="PF00392">
    <property type="entry name" value="GntR"/>
    <property type="match status" value="1"/>
</dbReference>
<keyword evidence="3" id="KW-0804">Transcription</keyword>
<dbReference type="Gene3D" id="1.20.120.530">
    <property type="entry name" value="GntR ligand-binding domain-like"/>
    <property type="match status" value="1"/>
</dbReference>
<dbReference type="InterPro" id="IPR011711">
    <property type="entry name" value="GntR_C"/>
</dbReference>
<dbReference type="InterPro" id="IPR036388">
    <property type="entry name" value="WH-like_DNA-bd_sf"/>
</dbReference>
<proteinExistence type="predicted"/>
<keyword evidence="6" id="KW-1185">Reference proteome</keyword>
<evidence type="ECO:0000313" key="5">
    <source>
        <dbReference type="EMBL" id="TFC99054.1"/>
    </source>
</evidence>
<dbReference type="Gene3D" id="1.10.10.10">
    <property type="entry name" value="Winged helix-like DNA-binding domain superfamily/Winged helix DNA-binding domain"/>
    <property type="match status" value="1"/>
</dbReference>
<keyword evidence="2" id="KW-0238">DNA-binding</keyword>
<accession>A0ABY2J289</accession>
<dbReference type="SMART" id="SM00345">
    <property type="entry name" value="HTH_GNTR"/>
    <property type="match status" value="1"/>
</dbReference>
<name>A0ABY2J289_9MICO</name>
<evidence type="ECO:0000313" key="6">
    <source>
        <dbReference type="Proteomes" id="UP000297851"/>
    </source>
</evidence>
<evidence type="ECO:0000256" key="2">
    <source>
        <dbReference type="ARBA" id="ARBA00023125"/>
    </source>
</evidence>
<dbReference type="InterPro" id="IPR000524">
    <property type="entry name" value="Tscrpt_reg_HTH_GntR"/>
</dbReference>
<dbReference type="SUPFAM" id="SSF48008">
    <property type="entry name" value="GntR ligand-binding domain-like"/>
    <property type="match status" value="1"/>
</dbReference>
<gene>
    <name evidence="5" type="ORF">E3T25_15300</name>
</gene>
<dbReference type="InterPro" id="IPR036390">
    <property type="entry name" value="WH_DNA-bd_sf"/>
</dbReference>
<dbReference type="CDD" id="cd07377">
    <property type="entry name" value="WHTH_GntR"/>
    <property type="match status" value="1"/>
</dbReference>
<dbReference type="EMBL" id="SOGO01000042">
    <property type="protein sequence ID" value="TFC99054.1"/>
    <property type="molecule type" value="Genomic_DNA"/>
</dbReference>
<dbReference type="PANTHER" id="PTHR43537:SF44">
    <property type="entry name" value="GNTR FAMILY REGULATORY PROTEIN"/>
    <property type="match status" value="1"/>
</dbReference>
<dbReference type="SUPFAM" id="SSF46785">
    <property type="entry name" value="Winged helix' DNA-binding domain"/>
    <property type="match status" value="1"/>
</dbReference>
<dbReference type="PANTHER" id="PTHR43537">
    <property type="entry name" value="TRANSCRIPTIONAL REGULATOR, GNTR FAMILY"/>
    <property type="match status" value="1"/>
</dbReference>
<evidence type="ECO:0000259" key="4">
    <source>
        <dbReference type="PROSITE" id="PS50949"/>
    </source>
</evidence>
<sequence length="266" mass="29223">MGDVATTRAASPQGEAEMNRGAGAGVWRERGLHARVVNSLGQQIVDGGYLTGDILNLDVISEEFAVSRSVLREALRVLQSLGMVEPRQRVGTQVLPRTSWDLMHPQIIYWRGRGTDYLTQMREMLELRLGIEPVAARLSARLMTAEQLDAVRAAAEGMVAADLAGDGRGFLEADIEFHSLILIASGNSVMGHFAGTVAALLRTREEEKRFTITEYTPPSAHRHNQLAEALFARDEDAAYRWSYATIEATLTEFIQESGRAERGLGA</sequence>
<dbReference type="Pfam" id="PF07729">
    <property type="entry name" value="FCD"/>
    <property type="match status" value="1"/>
</dbReference>
<reference evidence="5 6" key="1">
    <citation type="submission" date="2019-03" db="EMBL/GenBank/DDBJ databases">
        <title>Genomics of glacier-inhabiting Cryobacterium strains.</title>
        <authorList>
            <person name="Liu Q."/>
            <person name="Xin Y.-H."/>
        </authorList>
    </citation>
    <scope>NUCLEOTIDE SEQUENCE [LARGE SCALE GENOMIC DNA]</scope>
    <source>
        <strain evidence="5 6">TMT2-16</strain>
    </source>
</reference>
<protein>
    <submittedName>
        <fullName evidence="5">FadR family transcriptional regulator</fullName>
    </submittedName>
</protein>